<protein>
    <submittedName>
        <fullName evidence="1">Class IIb bacteriocin, lactobin A/cerein 7B family</fullName>
    </submittedName>
</protein>
<organism evidence="1 2">
    <name type="scientific">Streptococcus ruminantium</name>
    <dbReference type="NCBI Taxonomy" id="1917441"/>
    <lineage>
        <taxon>Bacteria</taxon>
        <taxon>Bacillati</taxon>
        <taxon>Bacillota</taxon>
        <taxon>Bacilli</taxon>
        <taxon>Lactobacillales</taxon>
        <taxon>Streptococcaceae</taxon>
        <taxon>Streptococcus</taxon>
    </lineage>
</organism>
<accession>A0A2Z5TJW9</accession>
<gene>
    <name evidence="1" type="ORF">SR187_0350</name>
</gene>
<evidence type="ECO:0000313" key="1">
    <source>
        <dbReference type="EMBL" id="BBA91717.1"/>
    </source>
</evidence>
<sequence length="51" mass="5616">MDKYNSLTEQELFATEGGLEPITVAIGIGTLLVSSIKIGYDFGKDLARRKR</sequence>
<dbReference type="NCBIfam" id="TIGR03949">
    <property type="entry name" value="bact_IIb_cerein"/>
    <property type="match status" value="1"/>
</dbReference>
<dbReference type="RefSeq" id="WP_024533167.1">
    <property type="nucleotide sequence ID" value="NZ_AP018400.1"/>
</dbReference>
<dbReference type="GeneID" id="52228658"/>
<dbReference type="InterPro" id="IPR023991">
    <property type="entry name" value="Bacteriocin_IIb_lactobn/cerein"/>
</dbReference>
<dbReference type="KEGG" id="srq:SR187_0350"/>
<name>A0A2Z5TJW9_9STRE</name>
<dbReference type="EMBL" id="AP018400">
    <property type="protein sequence ID" value="BBA91717.1"/>
    <property type="molecule type" value="Genomic_DNA"/>
</dbReference>
<dbReference type="OrthoDB" id="2224905at2"/>
<evidence type="ECO:0000313" key="2">
    <source>
        <dbReference type="Proteomes" id="UP000269331"/>
    </source>
</evidence>
<reference evidence="1 2" key="1">
    <citation type="journal article" date="2018" name="Genome Biol. Evol.">
        <title>Complete Genome Sequence of Streptococcus ruminantium sp. nov. GUT-187T (=DSM 104980T =JCM 31869T), the Type Strain of S. ruminantium, and Comparison with Genome Sequences of Streptococcus suis Strains.</title>
        <authorList>
            <person name="Tohya M."/>
            <person name="Sekizaki T."/>
            <person name="Miyoshi-Akiyama T."/>
        </authorList>
    </citation>
    <scope>NUCLEOTIDE SEQUENCE [LARGE SCALE GENOMIC DNA]</scope>
    <source>
        <strain evidence="1 2">GUT187T</strain>
    </source>
</reference>
<dbReference type="AlphaFoldDB" id="A0A2Z5TJW9"/>
<dbReference type="Proteomes" id="UP000269331">
    <property type="component" value="Chromosome"/>
</dbReference>
<proteinExistence type="predicted"/>